<organism evidence="2 3">
    <name type="scientific">Emericellopsis atlantica</name>
    <dbReference type="NCBI Taxonomy" id="2614577"/>
    <lineage>
        <taxon>Eukaryota</taxon>
        <taxon>Fungi</taxon>
        <taxon>Dikarya</taxon>
        <taxon>Ascomycota</taxon>
        <taxon>Pezizomycotina</taxon>
        <taxon>Sordariomycetes</taxon>
        <taxon>Hypocreomycetidae</taxon>
        <taxon>Hypocreales</taxon>
        <taxon>Bionectriaceae</taxon>
        <taxon>Emericellopsis</taxon>
    </lineage>
</organism>
<evidence type="ECO:0000313" key="2">
    <source>
        <dbReference type="EMBL" id="KAG9250695.1"/>
    </source>
</evidence>
<dbReference type="Gene3D" id="1.25.40.10">
    <property type="entry name" value="Tetratricopeptide repeat domain"/>
    <property type="match status" value="1"/>
</dbReference>
<name>A0A9P8CL69_9HYPO</name>
<evidence type="ECO:0008006" key="4">
    <source>
        <dbReference type="Google" id="ProtNLM"/>
    </source>
</evidence>
<dbReference type="PANTHER" id="PTHR46082:SF6">
    <property type="entry name" value="AAA+ ATPASE DOMAIN-CONTAINING PROTEIN-RELATED"/>
    <property type="match status" value="1"/>
</dbReference>
<dbReference type="Proteomes" id="UP000887229">
    <property type="component" value="Unassembled WGS sequence"/>
</dbReference>
<proteinExistence type="predicted"/>
<dbReference type="EMBL" id="MU251274">
    <property type="protein sequence ID" value="KAG9250695.1"/>
    <property type="molecule type" value="Genomic_DNA"/>
</dbReference>
<sequence>MENFLSQPAVWTPQRSSQDTVASTSIRYQQWTESRRIVSFRTGLAHSHRRASLQKRARARARRRSRLHTTGHLPGRRLHPSPAHHRRILPQTVLPEPDCRKNLLQTSKGDHGRYDGVSNSVLITWQVTFAQLQKESATATNLLALMSQFQPQNIPERMLHGYSRVHQLTGQGQGDDSSAPDDAESKAIHREDDLDMLYGHSLVSPVAAGLYQMHSLVQFCTRAWVATLGEQHRWSSLFLQLAAEHFPLTNPETESDCQQLLPHVENLAAHEVATAPDLSNQRQRVLQNKNPNLPAYTSFLAAAHHQQDRFKEGGKLMVEEIMLYTGTYGAHHPLTLSTKSSLPMSYLVQGQLEDAKWLAMEVLQDCRAKLGAEHPETLASMGRLALVYLYLFRLEETESLGNEVLQVYRAEHGLNHSYTLSIIDQVALTCWKQDQLEDAEELQVPVIQGFQAMFGFDHCDTLSSMCHLACT</sequence>
<evidence type="ECO:0000256" key="1">
    <source>
        <dbReference type="SAM" id="MobiDB-lite"/>
    </source>
</evidence>
<dbReference type="Pfam" id="PF13374">
    <property type="entry name" value="TPR_10"/>
    <property type="match status" value="2"/>
</dbReference>
<reference evidence="2" key="1">
    <citation type="journal article" date="2021" name="IMA Fungus">
        <title>Genomic characterization of three marine fungi, including Emericellopsis atlantica sp. nov. with signatures of a generalist lifestyle and marine biomass degradation.</title>
        <authorList>
            <person name="Hagestad O.C."/>
            <person name="Hou L."/>
            <person name="Andersen J.H."/>
            <person name="Hansen E.H."/>
            <person name="Altermark B."/>
            <person name="Li C."/>
            <person name="Kuhnert E."/>
            <person name="Cox R.J."/>
            <person name="Crous P.W."/>
            <person name="Spatafora J.W."/>
            <person name="Lail K."/>
            <person name="Amirebrahimi M."/>
            <person name="Lipzen A."/>
            <person name="Pangilinan J."/>
            <person name="Andreopoulos W."/>
            <person name="Hayes R.D."/>
            <person name="Ng V."/>
            <person name="Grigoriev I.V."/>
            <person name="Jackson S.A."/>
            <person name="Sutton T.D.S."/>
            <person name="Dobson A.D.W."/>
            <person name="Rama T."/>
        </authorList>
    </citation>
    <scope>NUCLEOTIDE SEQUENCE</scope>
    <source>
        <strain evidence="2">TS7</strain>
    </source>
</reference>
<dbReference type="RefSeq" id="XP_046114619.1">
    <property type="nucleotide sequence ID" value="XM_046266223.1"/>
</dbReference>
<accession>A0A9P8CL69</accession>
<dbReference type="SUPFAM" id="SSF48452">
    <property type="entry name" value="TPR-like"/>
    <property type="match status" value="1"/>
</dbReference>
<gene>
    <name evidence="2" type="ORF">F5Z01DRAFT_693664</name>
</gene>
<dbReference type="PANTHER" id="PTHR46082">
    <property type="entry name" value="ATP/GTP-BINDING PROTEIN-RELATED"/>
    <property type="match status" value="1"/>
</dbReference>
<evidence type="ECO:0000313" key="3">
    <source>
        <dbReference type="Proteomes" id="UP000887229"/>
    </source>
</evidence>
<dbReference type="OrthoDB" id="626167at2759"/>
<protein>
    <recommendedName>
        <fullName evidence="4">Kinesin light chain</fullName>
    </recommendedName>
</protein>
<feature type="region of interest" description="Disordered" evidence="1">
    <location>
        <begin position="48"/>
        <end position="96"/>
    </location>
</feature>
<keyword evidence="3" id="KW-1185">Reference proteome</keyword>
<dbReference type="InterPro" id="IPR011990">
    <property type="entry name" value="TPR-like_helical_dom_sf"/>
</dbReference>
<comment type="caution">
    <text evidence="2">The sequence shown here is derived from an EMBL/GenBank/DDBJ whole genome shotgun (WGS) entry which is preliminary data.</text>
</comment>
<dbReference type="AlphaFoldDB" id="A0A9P8CL69"/>
<dbReference type="GeneID" id="70297126"/>
<feature type="compositionally biased region" description="Basic residues" evidence="1">
    <location>
        <begin position="48"/>
        <end position="88"/>
    </location>
</feature>
<dbReference type="InterPro" id="IPR053137">
    <property type="entry name" value="NLR-like"/>
</dbReference>